<dbReference type="InterPro" id="IPR046788">
    <property type="entry name" value="Methyltransf_35"/>
</dbReference>
<dbReference type="Pfam" id="PF20553">
    <property type="entry name" value="Methyltransf_35"/>
    <property type="match status" value="1"/>
</dbReference>
<evidence type="ECO:0000313" key="1">
    <source>
        <dbReference type="EMBL" id="RDI73546.1"/>
    </source>
</evidence>
<dbReference type="AlphaFoldDB" id="A0A7M2YTZ0"/>
<gene>
    <name evidence="1" type="ORF">Gocc_2687</name>
</gene>
<reference evidence="2" key="2">
    <citation type="journal article" date="2019" name="MicrobiologyOpen">
        <title>High-quality draft genome sequence of Gaiella occulta isolated from a 150 meter deep mineral water borehole and comparison with the genome sequences of other deep-branching lineages of the phylum Actinobacteria.</title>
        <authorList>
            <person name="Severino R."/>
            <person name="Froufe H.J.C."/>
            <person name="Barroso C."/>
            <person name="Albuquerque L."/>
            <person name="Lobo-da-Cunha A."/>
            <person name="da Costa M.S."/>
            <person name="Egas C."/>
        </authorList>
    </citation>
    <scope>NUCLEOTIDE SEQUENCE [LARGE SCALE GENOMIC DNA]</scope>
    <source>
        <strain evidence="2">F2-233</strain>
    </source>
</reference>
<protein>
    <submittedName>
        <fullName evidence="1">Uncharacterized protein</fullName>
    </submittedName>
</protein>
<dbReference type="Proteomes" id="UP000254134">
    <property type="component" value="Unassembled WGS sequence"/>
</dbReference>
<accession>A0A7M2YTZ0</accession>
<keyword evidence="2" id="KW-1185">Reference proteome</keyword>
<proteinExistence type="predicted"/>
<sequence>MMFCDAVRLLRAIRPMEEYRYVGLGHWQFVDFELMRREVGVRSMVSIEIDTARKARYEENKPFAEIDLLFGDAFEKLQEIDLHVPTIAWLDYLSKLNSTGLRDLKLLTAELPPGSVVAATFNCRPDREDQRLDTLIRAVGSDVVPGDVREDALDIVGLPRIQRRILVEQLDAVASARTPAARLQQFMFLRYVDRAPMMFWASLIVDETVEEQAGSVPLSRLEQFRDGEDFLEVSVPWLTTREVISLNEQIRGGHVPSVRGLERDDCKAYANLHRWYPIVPLPF</sequence>
<name>A0A7M2YTZ0_9ACTN</name>
<comment type="caution">
    <text evidence="1">The sequence shown here is derived from an EMBL/GenBank/DDBJ whole genome shotgun (WGS) entry which is preliminary data.</text>
</comment>
<dbReference type="EMBL" id="QQZY01000008">
    <property type="protein sequence ID" value="RDI73546.1"/>
    <property type="molecule type" value="Genomic_DNA"/>
</dbReference>
<reference evidence="1 2" key="1">
    <citation type="submission" date="2018-07" db="EMBL/GenBank/DDBJ databases">
        <title>High-quality-draft genome sequence of Gaiella occulta.</title>
        <authorList>
            <person name="Severino R."/>
            <person name="Froufe H.J.C."/>
            <person name="Rainey F.A."/>
            <person name="Barroso C."/>
            <person name="Albuquerque L."/>
            <person name="Lobo-Da-Cunha A."/>
            <person name="Da Costa M.S."/>
            <person name="Egas C."/>
        </authorList>
    </citation>
    <scope>NUCLEOTIDE SEQUENCE [LARGE SCALE GENOMIC DNA]</scope>
    <source>
        <strain evidence="1 2">F2-233</strain>
    </source>
</reference>
<evidence type="ECO:0000313" key="2">
    <source>
        <dbReference type="Proteomes" id="UP000254134"/>
    </source>
</evidence>
<organism evidence="1 2">
    <name type="scientific">Gaiella occulta</name>
    <dbReference type="NCBI Taxonomy" id="1002870"/>
    <lineage>
        <taxon>Bacteria</taxon>
        <taxon>Bacillati</taxon>
        <taxon>Actinomycetota</taxon>
        <taxon>Thermoleophilia</taxon>
        <taxon>Gaiellales</taxon>
        <taxon>Gaiellaceae</taxon>
        <taxon>Gaiella</taxon>
    </lineage>
</organism>